<accession>A0A7S0NAC5</accession>
<keyword evidence="5 7" id="KW-1133">Transmembrane helix</keyword>
<evidence type="ECO:0000313" key="10">
    <source>
        <dbReference type="EMBL" id="CAD8503765.1"/>
    </source>
</evidence>
<keyword evidence="6 7" id="KW-0472">Membrane</keyword>
<dbReference type="GO" id="GO:0015297">
    <property type="term" value="F:antiporter activity"/>
    <property type="evidence" value="ECO:0007669"/>
    <property type="project" value="InterPro"/>
</dbReference>
<dbReference type="GO" id="GO:1902600">
    <property type="term" value="P:proton transmembrane transport"/>
    <property type="evidence" value="ECO:0007669"/>
    <property type="project" value="InterPro"/>
</dbReference>
<name>A0A7S0NAC5_9CRYP</name>
<dbReference type="PANTHER" id="PTHR42751">
    <property type="entry name" value="SODIUM/HYDROGEN EXCHANGER FAMILY/TRKA DOMAIN PROTEIN"/>
    <property type="match status" value="1"/>
</dbReference>
<dbReference type="Gene3D" id="3.40.50.720">
    <property type="entry name" value="NAD(P)-binding Rossmann-like Domain"/>
    <property type="match status" value="1"/>
</dbReference>
<keyword evidence="3" id="KW-0813">Transport</keyword>
<dbReference type="Gene3D" id="1.20.1530.20">
    <property type="match status" value="1"/>
</dbReference>
<keyword evidence="4 7" id="KW-0812">Transmembrane</keyword>
<dbReference type="GO" id="GO:0016020">
    <property type="term" value="C:membrane"/>
    <property type="evidence" value="ECO:0007669"/>
    <property type="project" value="UniProtKB-SubCell"/>
</dbReference>
<dbReference type="AlphaFoldDB" id="A0A7S0NAC5"/>
<dbReference type="PANTHER" id="PTHR42751:SF3">
    <property type="entry name" value="SODIUM_GLUTAMATE SYMPORTER"/>
    <property type="match status" value="1"/>
</dbReference>
<feature type="domain" description="Cation/H+ exchanger transmembrane" evidence="9">
    <location>
        <begin position="5"/>
        <end position="399"/>
    </location>
</feature>
<protein>
    <recommendedName>
        <fullName evidence="9">Cation/H+ exchanger transmembrane domain-containing protein</fullName>
    </recommendedName>
</protein>
<feature type="chain" id="PRO_5030657885" description="Cation/H+ exchanger transmembrane domain-containing protein" evidence="8">
    <location>
        <begin position="16"/>
        <end position="624"/>
    </location>
</feature>
<feature type="transmembrane region" description="Helical" evidence="7">
    <location>
        <begin position="206"/>
        <end position="223"/>
    </location>
</feature>
<reference evidence="10" key="1">
    <citation type="submission" date="2021-01" db="EMBL/GenBank/DDBJ databases">
        <authorList>
            <person name="Corre E."/>
            <person name="Pelletier E."/>
            <person name="Niang G."/>
            <person name="Scheremetjew M."/>
            <person name="Finn R."/>
            <person name="Kale V."/>
            <person name="Holt S."/>
            <person name="Cochrane G."/>
            <person name="Meng A."/>
            <person name="Brown T."/>
            <person name="Cohen L."/>
        </authorList>
    </citation>
    <scope>NUCLEOTIDE SEQUENCE</scope>
    <source>
        <strain evidence="10">CCMP325</strain>
    </source>
</reference>
<evidence type="ECO:0000256" key="5">
    <source>
        <dbReference type="ARBA" id="ARBA00022989"/>
    </source>
</evidence>
<sequence>MFMLMLAFIVLLTRSLRLPAIPPALLVGVIAGAAELDKKMMLESSVIAALIELGVVLLLFFAGLSTDYTSLAHHYTISFWFALMQIVARTAVLAAIAAGSGLSKTTEAVIFFGLTCSFSSTIMTFQNLQMRGEMRTLHGKILRGSCVFKELISSFIIALIFAFFQARTTFHSTASVRGLRRSDSNVTSAENVVNGSHYSDKLGVEIGKAIGIYVLVCLILYAIQRFVLERVFKFFAKDSELLFIGVMAYDLGVGALGFLAGFSPMTCSFLAGLSAAFLKQRVRIDNKVSSLKDFGMITFYFMLGIYVQLDASSFGRLVPWSIIICFIVTIVLPVLFWVFGVMMGLKGRTTFMICNTFNSMGETSLIMQNLAYHADIFDRDQYIVLLLSSLFSMVLGWILQMYQVEIYNRVQFLLVALEDISVSEAERETKFSYKDHIVLLGFNESGLEIANHFLAKKRDVLMLDLDPSLHRTMLTSFCGVDESSHGDGETRTQDRIGSNIFPVYADPESELAWRRYRLRSASLVVCCTIDRDPKPLCEFMRASKAILMVVTNSNEEAKVLYDLGVSYAIQQEYLAALEVGIMLKDEYTADSQAESLFAKRRTVHLEELKEEHDSYVRRRIGEFI</sequence>
<dbReference type="Pfam" id="PF00999">
    <property type="entry name" value="Na_H_Exchanger"/>
    <property type="match status" value="1"/>
</dbReference>
<comment type="subcellular location">
    <subcellularLocation>
        <location evidence="1">Membrane</location>
        <topology evidence="1">Multi-pass membrane protein</topology>
    </subcellularLocation>
</comment>
<comment type="similarity">
    <text evidence="2">Belongs to the monovalent cation:proton antiporter 2 (CPA2) transporter (TC 2.A.37) family.</text>
</comment>
<organism evidence="10">
    <name type="scientific">Hanusia phi</name>
    <dbReference type="NCBI Taxonomy" id="3032"/>
    <lineage>
        <taxon>Eukaryota</taxon>
        <taxon>Cryptophyceae</taxon>
        <taxon>Pyrenomonadales</taxon>
        <taxon>Geminigeraceae</taxon>
        <taxon>Hanusia</taxon>
    </lineage>
</organism>
<feature type="transmembrane region" description="Helical" evidence="7">
    <location>
        <begin position="290"/>
        <end position="309"/>
    </location>
</feature>
<feature type="transmembrane region" description="Helical" evidence="7">
    <location>
        <begin position="41"/>
        <end position="65"/>
    </location>
</feature>
<gene>
    <name evidence="10" type="ORF">HPHI1048_LOCUS21160</name>
</gene>
<evidence type="ECO:0000259" key="9">
    <source>
        <dbReference type="Pfam" id="PF00999"/>
    </source>
</evidence>
<proteinExistence type="inferred from homology"/>
<feature type="transmembrane region" description="Helical" evidence="7">
    <location>
        <begin position="146"/>
        <end position="166"/>
    </location>
</feature>
<evidence type="ECO:0000256" key="8">
    <source>
        <dbReference type="SAM" id="SignalP"/>
    </source>
</evidence>
<evidence type="ECO:0000256" key="3">
    <source>
        <dbReference type="ARBA" id="ARBA00022448"/>
    </source>
</evidence>
<feature type="transmembrane region" description="Helical" evidence="7">
    <location>
        <begin position="382"/>
        <end position="402"/>
    </location>
</feature>
<feature type="transmembrane region" description="Helical" evidence="7">
    <location>
        <begin position="258"/>
        <end position="278"/>
    </location>
</feature>
<dbReference type="InterPro" id="IPR006153">
    <property type="entry name" value="Cation/H_exchanger_TM"/>
</dbReference>
<evidence type="ECO:0000256" key="6">
    <source>
        <dbReference type="ARBA" id="ARBA00023136"/>
    </source>
</evidence>
<keyword evidence="8" id="KW-0732">Signal</keyword>
<feature type="transmembrane region" description="Helical" evidence="7">
    <location>
        <begin position="321"/>
        <end position="342"/>
    </location>
</feature>
<evidence type="ECO:0000256" key="7">
    <source>
        <dbReference type="SAM" id="Phobius"/>
    </source>
</evidence>
<evidence type="ECO:0000256" key="2">
    <source>
        <dbReference type="ARBA" id="ARBA00005551"/>
    </source>
</evidence>
<evidence type="ECO:0000256" key="1">
    <source>
        <dbReference type="ARBA" id="ARBA00004141"/>
    </source>
</evidence>
<feature type="transmembrane region" description="Helical" evidence="7">
    <location>
        <begin position="108"/>
        <end position="125"/>
    </location>
</feature>
<dbReference type="EMBL" id="HBEO01031212">
    <property type="protein sequence ID" value="CAD8503765.1"/>
    <property type="molecule type" value="Transcribed_RNA"/>
</dbReference>
<feature type="signal peptide" evidence="8">
    <location>
        <begin position="1"/>
        <end position="15"/>
    </location>
</feature>
<feature type="transmembrane region" description="Helical" evidence="7">
    <location>
        <begin position="77"/>
        <end position="102"/>
    </location>
</feature>
<dbReference type="InterPro" id="IPR038770">
    <property type="entry name" value="Na+/solute_symporter_sf"/>
</dbReference>
<evidence type="ECO:0000256" key="4">
    <source>
        <dbReference type="ARBA" id="ARBA00022692"/>
    </source>
</evidence>